<dbReference type="KEGG" id="saci:Sinac_0232"/>
<gene>
    <name evidence="2" type="ordered locus">Sinac_0232</name>
</gene>
<reference evidence="2 3" key="1">
    <citation type="submission" date="2012-02" db="EMBL/GenBank/DDBJ databases">
        <title>Complete sequence of chromosome of Singulisphaera acidiphila DSM 18658.</title>
        <authorList>
            <consortium name="US DOE Joint Genome Institute (JGI-PGF)"/>
            <person name="Lucas S."/>
            <person name="Copeland A."/>
            <person name="Lapidus A."/>
            <person name="Glavina del Rio T."/>
            <person name="Dalin E."/>
            <person name="Tice H."/>
            <person name="Bruce D."/>
            <person name="Goodwin L."/>
            <person name="Pitluck S."/>
            <person name="Peters L."/>
            <person name="Ovchinnikova G."/>
            <person name="Chertkov O."/>
            <person name="Kyrpides N."/>
            <person name="Mavromatis K."/>
            <person name="Ivanova N."/>
            <person name="Brettin T."/>
            <person name="Detter J.C."/>
            <person name="Han C."/>
            <person name="Larimer F."/>
            <person name="Land M."/>
            <person name="Hauser L."/>
            <person name="Markowitz V."/>
            <person name="Cheng J.-F."/>
            <person name="Hugenholtz P."/>
            <person name="Woyke T."/>
            <person name="Wu D."/>
            <person name="Tindall B."/>
            <person name="Pomrenke H."/>
            <person name="Brambilla E."/>
            <person name="Klenk H.-P."/>
            <person name="Eisen J.A."/>
        </authorList>
    </citation>
    <scope>NUCLEOTIDE SEQUENCE [LARGE SCALE GENOMIC DNA]</scope>
    <source>
        <strain evidence="3">ATCC BAA-1392 / DSM 18658 / VKM B-2454 / MOB10</strain>
    </source>
</reference>
<organism evidence="2 3">
    <name type="scientific">Singulisphaera acidiphila (strain ATCC BAA-1392 / DSM 18658 / VKM B-2454 / MOB10)</name>
    <dbReference type="NCBI Taxonomy" id="886293"/>
    <lineage>
        <taxon>Bacteria</taxon>
        <taxon>Pseudomonadati</taxon>
        <taxon>Planctomycetota</taxon>
        <taxon>Planctomycetia</taxon>
        <taxon>Isosphaerales</taxon>
        <taxon>Isosphaeraceae</taxon>
        <taxon>Singulisphaera</taxon>
    </lineage>
</organism>
<accession>L0D773</accession>
<evidence type="ECO:0000313" key="2">
    <source>
        <dbReference type="EMBL" id="AGA24683.1"/>
    </source>
</evidence>
<dbReference type="HOGENOM" id="CLU_743728_0_0_0"/>
<dbReference type="EMBL" id="CP003364">
    <property type="protein sequence ID" value="AGA24683.1"/>
    <property type="molecule type" value="Genomic_DNA"/>
</dbReference>
<feature type="region of interest" description="Disordered" evidence="1">
    <location>
        <begin position="1"/>
        <end position="20"/>
    </location>
</feature>
<dbReference type="Proteomes" id="UP000010798">
    <property type="component" value="Chromosome"/>
</dbReference>
<dbReference type="eggNOG" id="ENOG5033YEP">
    <property type="taxonomic scope" value="Bacteria"/>
</dbReference>
<dbReference type="AlphaFoldDB" id="L0D773"/>
<evidence type="ECO:0000313" key="3">
    <source>
        <dbReference type="Proteomes" id="UP000010798"/>
    </source>
</evidence>
<dbReference type="OrthoDB" id="267665at2"/>
<keyword evidence="3" id="KW-1185">Reference proteome</keyword>
<sequence>MAPLPPTPNSHRHRPSTSYRSTWPSALLTTIAMVATSCLSARAVGHESEPVPLVIVERSIIQDQGGWQVDYRLRHEGPTEINAAPAEIQAKVEGWVSNSRIANHAVPRMSSLSVSGQAGWSGSGDVITSADENQRCRERLVLQIWAGNEPDSPLFTAAKPSAESSERPLSIAPGAVIRVRLRLEHLHSLYGDYDPLLSQRTVELHLGSAVLRDLVPMEREQYLALPKSTWPSPPEDRLDTRHFISAPDSLHLEAHVTGNEAYKFADRPVRYGTKMRLKYWYLIASGTEGGCRVRITQYKETSTFKILYEAAQEERLTKVGRWTKVERTFQTDREATSLALEFRINDPNDTRIGEVWIDDVSLEPVLASPAGP</sequence>
<name>L0D773_SINAD</name>
<dbReference type="Gene3D" id="2.60.120.260">
    <property type="entry name" value="Galactose-binding domain-like"/>
    <property type="match status" value="1"/>
</dbReference>
<evidence type="ECO:0000256" key="1">
    <source>
        <dbReference type="SAM" id="MobiDB-lite"/>
    </source>
</evidence>
<dbReference type="RefSeq" id="WP_015243868.1">
    <property type="nucleotide sequence ID" value="NC_019892.1"/>
</dbReference>
<proteinExistence type="predicted"/>
<protein>
    <submittedName>
        <fullName evidence="2">Uncharacterized protein</fullName>
    </submittedName>
</protein>